<reference evidence="1" key="1">
    <citation type="journal article" date="2022" name="bioRxiv">
        <title>Population genetic analysis of Ophidiomyces ophidiicola, the causative agent of snake fungal disease, indicates recent introductions to the USA.</title>
        <authorList>
            <person name="Ladner J.T."/>
            <person name="Palmer J.M."/>
            <person name="Ettinger C.L."/>
            <person name="Stajich J.E."/>
            <person name="Farrell T.M."/>
            <person name="Glorioso B.M."/>
            <person name="Lawson B."/>
            <person name="Price S.J."/>
            <person name="Stengle A.G."/>
            <person name="Grear D.A."/>
            <person name="Lorch J.M."/>
        </authorList>
    </citation>
    <scope>NUCLEOTIDE SEQUENCE</scope>
    <source>
        <strain evidence="1">NWHC 24266-5</strain>
    </source>
</reference>
<name>A0ACB8UQ86_9EURO</name>
<gene>
    <name evidence="1" type="ORF">LOY88_006390</name>
</gene>
<proteinExistence type="predicted"/>
<accession>A0ACB8UQ86</accession>
<protein>
    <submittedName>
        <fullName evidence="1">Uncharacterized protein</fullName>
    </submittedName>
</protein>
<comment type="caution">
    <text evidence="1">The sequence shown here is derived from an EMBL/GenBank/DDBJ whole genome shotgun (WGS) entry which is preliminary data.</text>
</comment>
<evidence type="ECO:0000313" key="1">
    <source>
        <dbReference type="EMBL" id="KAI2382018.1"/>
    </source>
</evidence>
<sequence>MPQDEDSNISKSVQEDHAPSISKKRCATLYDAVAGRVSTEHFTGAPALNDFDSLPSTRTALRPEEVLFRRLHAPVRYEEDDIYFANRHLPPDQTLPDSDLLKTLHTYTSDLYASMTSDNGHAGWLSMDETALIALGILLEETATEALGETGDMVFVEGEEVTDGEASGYESEAKSLSKGRSISASPWPVDEDTKKARKKQEKSEEISANEEIMYRYAPLMQLAYFQRVSRQRWFRCANTFPNRQFGVSTVPKRGMLSLITRFLVRTSSDETTEPPISSNPAEERFLSFSDTMGPPKSLPPAAKQALILAHLRSTRTCHTLKDLEKMLPSVASINAMQVKDYIQALADDGKIHVEKIGSGNWYWAWAGEERKAREKVRNALASDLEKVNKAVSDLEGKVSQAKEEAGFGQGAEEEAERAGLLLKKQALDAEVSSLNRELDQYINGRAGGGVDMMEADIKRCKGEAETWTDNIYILEEYLKKLTGGDREILEALQRECFGTEYIEGEGLRELQL</sequence>
<dbReference type="EMBL" id="JALBCA010000150">
    <property type="protein sequence ID" value="KAI2382018.1"/>
    <property type="molecule type" value="Genomic_DNA"/>
</dbReference>
<organism evidence="1">
    <name type="scientific">Ophidiomyces ophidiicola</name>
    <dbReference type="NCBI Taxonomy" id="1387563"/>
    <lineage>
        <taxon>Eukaryota</taxon>
        <taxon>Fungi</taxon>
        <taxon>Dikarya</taxon>
        <taxon>Ascomycota</taxon>
        <taxon>Pezizomycotina</taxon>
        <taxon>Eurotiomycetes</taxon>
        <taxon>Eurotiomycetidae</taxon>
        <taxon>Onygenales</taxon>
        <taxon>Onygenaceae</taxon>
        <taxon>Ophidiomyces</taxon>
    </lineage>
</organism>